<evidence type="ECO:0000256" key="4">
    <source>
        <dbReference type="ARBA" id="ARBA00022840"/>
    </source>
</evidence>
<dbReference type="PROSITE" id="PS50011">
    <property type="entry name" value="PROTEIN_KINASE_DOM"/>
    <property type="match status" value="1"/>
</dbReference>
<keyword evidence="7" id="KW-1133">Transmembrane helix</keyword>
<keyword evidence="1 9" id="KW-0808">Transferase</keyword>
<proteinExistence type="predicted"/>
<keyword evidence="7" id="KW-0472">Membrane</keyword>
<evidence type="ECO:0000256" key="1">
    <source>
        <dbReference type="ARBA" id="ARBA00022679"/>
    </source>
</evidence>
<dbReference type="EC" id="2.7.11.1" evidence="9"/>
<keyword evidence="4 5" id="KW-0067">ATP-binding</keyword>
<evidence type="ECO:0000256" key="6">
    <source>
        <dbReference type="SAM" id="MobiDB-lite"/>
    </source>
</evidence>
<dbReference type="Proteomes" id="UP000320390">
    <property type="component" value="Chromosome"/>
</dbReference>
<feature type="compositionally biased region" description="Basic residues" evidence="6">
    <location>
        <begin position="307"/>
        <end position="317"/>
    </location>
</feature>
<evidence type="ECO:0000259" key="8">
    <source>
        <dbReference type="PROSITE" id="PS50011"/>
    </source>
</evidence>
<evidence type="ECO:0000313" key="10">
    <source>
        <dbReference type="Proteomes" id="UP000320390"/>
    </source>
</evidence>
<dbReference type="InterPro" id="IPR008271">
    <property type="entry name" value="Ser/Thr_kinase_AS"/>
</dbReference>
<feature type="compositionally biased region" description="Polar residues" evidence="6">
    <location>
        <begin position="318"/>
        <end position="336"/>
    </location>
</feature>
<reference evidence="9 10" key="1">
    <citation type="submission" date="2019-02" db="EMBL/GenBank/DDBJ databases">
        <title>Deep-cultivation of Planctomycetes and their phenomic and genomic characterization uncovers novel biology.</title>
        <authorList>
            <person name="Wiegand S."/>
            <person name="Jogler M."/>
            <person name="Boedeker C."/>
            <person name="Pinto D."/>
            <person name="Vollmers J."/>
            <person name="Rivas-Marin E."/>
            <person name="Kohn T."/>
            <person name="Peeters S.H."/>
            <person name="Heuer A."/>
            <person name="Rast P."/>
            <person name="Oberbeckmann S."/>
            <person name="Bunk B."/>
            <person name="Jeske O."/>
            <person name="Meyerdierks A."/>
            <person name="Storesund J.E."/>
            <person name="Kallscheuer N."/>
            <person name="Luecker S."/>
            <person name="Lage O.M."/>
            <person name="Pohl T."/>
            <person name="Merkel B.J."/>
            <person name="Hornburger P."/>
            <person name="Mueller R.-W."/>
            <person name="Bruemmer F."/>
            <person name="Labrenz M."/>
            <person name="Spormann A.M."/>
            <person name="Op den Camp H."/>
            <person name="Overmann J."/>
            <person name="Amann R."/>
            <person name="Jetten M.S.M."/>
            <person name="Mascher T."/>
            <person name="Medema M.H."/>
            <person name="Devos D.P."/>
            <person name="Kaster A.-K."/>
            <person name="Ovreas L."/>
            <person name="Rohde M."/>
            <person name="Galperin M.Y."/>
            <person name="Jogler C."/>
        </authorList>
    </citation>
    <scope>NUCLEOTIDE SEQUENCE [LARGE SCALE GENOMIC DNA]</scope>
    <source>
        <strain evidence="9 10">Poly30</strain>
    </source>
</reference>
<keyword evidence="7" id="KW-0812">Transmembrane</keyword>
<dbReference type="PANTHER" id="PTHR43289:SF6">
    <property type="entry name" value="SERINE_THREONINE-PROTEIN KINASE NEKL-3"/>
    <property type="match status" value="1"/>
</dbReference>
<feature type="binding site" evidence="5">
    <location>
        <position position="67"/>
    </location>
    <ligand>
        <name>ATP</name>
        <dbReference type="ChEBI" id="CHEBI:30616"/>
    </ligand>
</feature>
<dbReference type="InterPro" id="IPR017441">
    <property type="entry name" value="Protein_kinase_ATP_BS"/>
</dbReference>
<evidence type="ECO:0000256" key="2">
    <source>
        <dbReference type="ARBA" id="ARBA00022741"/>
    </source>
</evidence>
<dbReference type="SMART" id="SM00220">
    <property type="entry name" value="S_TKc"/>
    <property type="match status" value="1"/>
</dbReference>
<dbReference type="PROSITE" id="PS00107">
    <property type="entry name" value="PROTEIN_KINASE_ATP"/>
    <property type="match status" value="1"/>
</dbReference>
<gene>
    <name evidence="9" type="primary">pknB_8</name>
    <name evidence="9" type="ORF">Poly30_08130</name>
</gene>
<feature type="transmembrane region" description="Helical" evidence="7">
    <location>
        <begin position="469"/>
        <end position="490"/>
    </location>
</feature>
<dbReference type="SUPFAM" id="SSF56112">
    <property type="entry name" value="Protein kinase-like (PK-like)"/>
    <property type="match status" value="1"/>
</dbReference>
<dbReference type="InterPro" id="IPR011009">
    <property type="entry name" value="Kinase-like_dom_sf"/>
</dbReference>
<keyword evidence="2 5" id="KW-0547">Nucleotide-binding</keyword>
<sequence>MLLGAKDGNSSTSRSGGSGRPAFEAPSVEALADALPAYEVQLLIGQGGMGAVYRARHRKLDRLVAIKVLRPFERDDPVLSADFTERFEREARVLAKLDHPHIVRIYDFGRAGSPEALFYLVLEYVDGASLRELMTEGRLSPREVLELIPQVCEALQSAHSLGVIHRDIKPENILVDSEGRVRIADFGLAKLRGLEPEGMGLTQSHQTFGSVHYMAPEQLRAAGAVDHRADLYSLGVIVYEMLTGELPLGRFAAPSDKSGSDRKFDEVVFKALENEPDERYQGAEDLKQDLVAEPERTSEPAATGLKHQGRRPARRRSTNAASKATSGGSKPGSSLGRQVEAFESKQLKQDLARSWSFVAILSLAYSMTWVEIAPHALVGNILGELGRGAGRMLGSGSINVSGQQFSVFGIPLWLGLLGVLAAAALRTFHSPDQPIDPRVPIAFGSFGTALILWALVSVVSQGFGSGIELGMILAVLAHLANSGLDFNSWISAKARRRLTGPRR</sequence>
<dbReference type="PROSITE" id="PS00108">
    <property type="entry name" value="PROTEIN_KINASE_ST"/>
    <property type="match status" value="1"/>
</dbReference>
<dbReference type="InterPro" id="IPR000719">
    <property type="entry name" value="Prot_kinase_dom"/>
</dbReference>
<dbReference type="Pfam" id="PF00069">
    <property type="entry name" value="Pkinase"/>
    <property type="match status" value="1"/>
</dbReference>
<keyword evidence="3 9" id="KW-0418">Kinase</keyword>
<feature type="compositionally biased region" description="Basic and acidic residues" evidence="6">
    <location>
        <begin position="289"/>
        <end position="298"/>
    </location>
</feature>
<dbReference type="Gene3D" id="3.30.200.20">
    <property type="entry name" value="Phosphorylase Kinase, domain 1"/>
    <property type="match status" value="1"/>
</dbReference>
<accession>A0A518EMJ8</accession>
<dbReference type="GO" id="GO:0004674">
    <property type="term" value="F:protein serine/threonine kinase activity"/>
    <property type="evidence" value="ECO:0007669"/>
    <property type="project" value="UniProtKB-EC"/>
</dbReference>
<dbReference type="PANTHER" id="PTHR43289">
    <property type="entry name" value="MITOGEN-ACTIVATED PROTEIN KINASE KINASE KINASE 20-RELATED"/>
    <property type="match status" value="1"/>
</dbReference>
<feature type="region of interest" description="Disordered" evidence="6">
    <location>
        <begin position="289"/>
        <end position="337"/>
    </location>
</feature>
<feature type="transmembrane region" description="Helical" evidence="7">
    <location>
        <begin position="405"/>
        <end position="428"/>
    </location>
</feature>
<dbReference type="AlphaFoldDB" id="A0A518EMJ8"/>
<feature type="transmembrane region" description="Helical" evidence="7">
    <location>
        <begin position="440"/>
        <end position="463"/>
    </location>
</feature>
<organism evidence="9 10">
    <name type="scientific">Saltatorellus ferox</name>
    <dbReference type="NCBI Taxonomy" id="2528018"/>
    <lineage>
        <taxon>Bacteria</taxon>
        <taxon>Pseudomonadati</taxon>
        <taxon>Planctomycetota</taxon>
        <taxon>Planctomycetia</taxon>
        <taxon>Planctomycetia incertae sedis</taxon>
        <taxon>Saltatorellus</taxon>
    </lineage>
</organism>
<dbReference type="EMBL" id="CP036434">
    <property type="protein sequence ID" value="QDV05317.1"/>
    <property type="molecule type" value="Genomic_DNA"/>
</dbReference>
<dbReference type="Gene3D" id="1.10.510.10">
    <property type="entry name" value="Transferase(Phosphotransferase) domain 1"/>
    <property type="match status" value="1"/>
</dbReference>
<keyword evidence="10" id="KW-1185">Reference proteome</keyword>
<dbReference type="GO" id="GO:0005524">
    <property type="term" value="F:ATP binding"/>
    <property type="evidence" value="ECO:0007669"/>
    <property type="project" value="UniProtKB-UniRule"/>
</dbReference>
<evidence type="ECO:0000256" key="5">
    <source>
        <dbReference type="PROSITE-ProRule" id="PRU10141"/>
    </source>
</evidence>
<protein>
    <submittedName>
        <fullName evidence="9">Serine/threonine-protein kinase PknB</fullName>
        <ecNumber evidence="9">2.7.11.1</ecNumber>
    </submittedName>
</protein>
<name>A0A518EMJ8_9BACT</name>
<evidence type="ECO:0000256" key="7">
    <source>
        <dbReference type="SAM" id="Phobius"/>
    </source>
</evidence>
<evidence type="ECO:0000256" key="3">
    <source>
        <dbReference type="ARBA" id="ARBA00022777"/>
    </source>
</evidence>
<feature type="domain" description="Protein kinase" evidence="8">
    <location>
        <begin position="38"/>
        <end position="291"/>
    </location>
</feature>
<evidence type="ECO:0000313" key="9">
    <source>
        <dbReference type="EMBL" id="QDV05317.1"/>
    </source>
</evidence>
<feature type="region of interest" description="Disordered" evidence="6">
    <location>
        <begin position="1"/>
        <end position="22"/>
    </location>
</feature>
<dbReference type="CDD" id="cd14014">
    <property type="entry name" value="STKc_PknB_like"/>
    <property type="match status" value="1"/>
</dbReference>